<proteinExistence type="inferred from homology"/>
<dbReference type="Gene3D" id="3.30.1330.120">
    <property type="entry name" value="2-methylcitrate dehydratase PrpD"/>
    <property type="match status" value="1"/>
</dbReference>
<feature type="domain" description="MmgE/PrpD C-terminal" evidence="3">
    <location>
        <begin position="264"/>
        <end position="418"/>
    </location>
</feature>
<dbReference type="InterPro" id="IPR045336">
    <property type="entry name" value="MmgE_PrpD_N"/>
</dbReference>
<sequence>MATVLERIAARAGTATDGEGRRAAERAIADTLGCMVAGCGDPAARAVRQGLGADRIPGPSALAGGGRSDPAIAAMVNGTAAHALDFDDNFAPGMSHASAVLVPAILALGQQRAVSGRALVDAYLAGLEAQALVGRGVRPEHYAAGWHATSTVGAIGTAAGCAHIAGLDPARTVAAMSLAVSTAAGMKGQFGTPAKPFHAGMAARNAVQAALLAEAGLSGRADILERGQGFGELMGGAMPAHWDDLPDESVPHAIRTDGLMAKIHPCCGSTHNAIDMMLALRRAHGFSAADVAQVVVTVGRANFRNLAYPEPRDGMEARFSMQYCVALALVQEVLSLKDFTAEAVMRPHLRALFPRIEMRVMPIARERACLRPAHTLAVRLTDGRAFEAEMAFAHGTLRDPLTEAERIAKLRDCFDSVGRNLGDGQLEALLTVDTLPTLDPLAAVVASESPTPP</sequence>
<dbReference type="PANTHER" id="PTHR16943">
    <property type="entry name" value="2-METHYLCITRATE DEHYDRATASE-RELATED"/>
    <property type="match status" value="1"/>
</dbReference>
<dbReference type="InterPro" id="IPR042188">
    <property type="entry name" value="MmgE/PrpD_sf_2"/>
</dbReference>
<dbReference type="GO" id="GO:0016829">
    <property type="term" value="F:lyase activity"/>
    <property type="evidence" value="ECO:0007669"/>
    <property type="project" value="InterPro"/>
</dbReference>
<dbReference type="InterPro" id="IPR042183">
    <property type="entry name" value="MmgE/PrpD_sf_1"/>
</dbReference>
<dbReference type="InterPro" id="IPR005656">
    <property type="entry name" value="MmgE_PrpD"/>
</dbReference>
<evidence type="ECO:0000256" key="1">
    <source>
        <dbReference type="ARBA" id="ARBA00006174"/>
    </source>
</evidence>
<evidence type="ECO:0000313" key="4">
    <source>
        <dbReference type="EMBL" id="SBW12987.1"/>
    </source>
</evidence>
<organism evidence="4">
    <name type="scientific">uncultured Alphaproteobacteria bacterium</name>
    <dbReference type="NCBI Taxonomy" id="91750"/>
    <lineage>
        <taxon>Bacteria</taxon>
        <taxon>Pseudomonadati</taxon>
        <taxon>Pseudomonadota</taxon>
        <taxon>Alphaproteobacteria</taxon>
        <taxon>environmental samples</taxon>
    </lineage>
</organism>
<name>A0A212KMT4_9PROT</name>
<evidence type="ECO:0000259" key="2">
    <source>
        <dbReference type="Pfam" id="PF03972"/>
    </source>
</evidence>
<dbReference type="Pfam" id="PF03972">
    <property type="entry name" value="MmgE_PrpD_N"/>
    <property type="match status" value="1"/>
</dbReference>
<dbReference type="EMBL" id="FLUO01000004">
    <property type="protein sequence ID" value="SBW12987.1"/>
    <property type="molecule type" value="Genomic_DNA"/>
</dbReference>
<feature type="domain" description="MmgE/PrpD N-terminal" evidence="2">
    <location>
        <begin position="19"/>
        <end position="237"/>
    </location>
</feature>
<dbReference type="PANTHER" id="PTHR16943:SF8">
    <property type="entry name" value="2-METHYLCITRATE DEHYDRATASE"/>
    <property type="match status" value="1"/>
</dbReference>
<accession>A0A212KMT4</accession>
<reference evidence="4" key="1">
    <citation type="submission" date="2016-04" db="EMBL/GenBank/DDBJ databases">
        <authorList>
            <person name="Evans L.H."/>
            <person name="Alamgir A."/>
            <person name="Owens N."/>
            <person name="Weber N.D."/>
            <person name="Virtaneva K."/>
            <person name="Barbian K."/>
            <person name="Babar A."/>
            <person name="Rosenke K."/>
        </authorList>
    </citation>
    <scope>NUCLEOTIDE SEQUENCE</scope>
    <source>
        <strain evidence="4">86</strain>
    </source>
</reference>
<dbReference type="InterPro" id="IPR045337">
    <property type="entry name" value="MmgE_PrpD_C"/>
</dbReference>
<evidence type="ECO:0000259" key="3">
    <source>
        <dbReference type="Pfam" id="PF19305"/>
    </source>
</evidence>
<dbReference type="InterPro" id="IPR036148">
    <property type="entry name" value="MmgE/PrpD_sf"/>
</dbReference>
<protein>
    <submittedName>
        <fullName evidence="4">MmgE/PrpD family protein</fullName>
    </submittedName>
</protein>
<dbReference type="Gene3D" id="1.10.4100.10">
    <property type="entry name" value="2-methylcitrate dehydratase PrpD"/>
    <property type="match status" value="1"/>
</dbReference>
<dbReference type="AlphaFoldDB" id="A0A212KMT4"/>
<gene>
    <name evidence="4" type="ORF">KL86APRO_40006</name>
</gene>
<comment type="similarity">
    <text evidence="1">Belongs to the PrpD family.</text>
</comment>
<dbReference type="SUPFAM" id="SSF103378">
    <property type="entry name" value="2-methylcitrate dehydratase PrpD"/>
    <property type="match status" value="1"/>
</dbReference>
<dbReference type="Pfam" id="PF19305">
    <property type="entry name" value="MmgE_PrpD_C"/>
    <property type="match status" value="1"/>
</dbReference>